<comment type="caution">
    <text evidence="2">The sequence shown here is derived from an EMBL/GenBank/DDBJ whole genome shotgun (WGS) entry which is preliminary data.</text>
</comment>
<dbReference type="Proteomes" id="UP001454036">
    <property type="component" value="Unassembled WGS sequence"/>
</dbReference>
<reference evidence="2 3" key="1">
    <citation type="submission" date="2024-01" db="EMBL/GenBank/DDBJ databases">
        <title>The complete chloroplast genome sequence of Lithospermum erythrorhizon: insights into the phylogenetic relationship among Boraginaceae species and the maternal lineages of purple gromwells.</title>
        <authorList>
            <person name="Okada T."/>
            <person name="Watanabe K."/>
        </authorList>
    </citation>
    <scope>NUCLEOTIDE SEQUENCE [LARGE SCALE GENOMIC DNA]</scope>
</reference>
<accession>A0AAV3R0Q9</accession>
<keyword evidence="3" id="KW-1185">Reference proteome</keyword>
<dbReference type="EMBL" id="BAABME010006548">
    <property type="protein sequence ID" value="GAA0168662.1"/>
    <property type="molecule type" value="Genomic_DNA"/>
</dbReference>
<feature type="region of interest" description="Disordered" evidence="1">
    <location>
        <begin position="96"/>
        <end position="123"/>
    </location>
</feature>
<name>A0AAV3R0Q9_LITER</name>
<feature type="region of interest" description="Disordered" evidence="1">
    <location>
        <begin position="41"/>
        <end position="60"/>
    </location>
</feature>
<gene>
    <name evidence="2" type="ORF">LIER_23329</name>
</gene>
<organism evidence="2 3">
    <name type="scientific">Lithospermum erythrorhizon</name>
    <name type="common">Purple gromwell</name>
    <name type="synonym">Lithospermum officinale var. erythrorhizon</name>
    <dbReference type="NCBI Taxonomy" id="34254"/>
    <lineage>
        <taxon>Eukaryota</taxon>
        <taxon>Viridiplantae</taxon>
        <taxon>Streptophyta</taxon>
        <taxon>Embryophyta</taxon>
        <taxon>Tracheophyta</taxon>
        <taxon>Spermatophyta</taxon>
        <taxon>Magnoliopsida</taxon>
        <taxon>eudicotyledons</taxon>
        <taxon>Gunneridae</taxon>
        <taxon>Pentapetalae</taxon>
        <taxon>asterids</taxon>
        <taxon>lamiids</taxon>
        <taxon>Boraginales</taxon>
        <taxon>Boraginaceae</taxon>
        <taxon>Boraginoideae</taxon>
        <taxon>Lithospermeae</taxon>
        <taxon>Lithospermum</taxon>
    </lineage>
</organism>
<protein>
    <submittedName>
        <fullName evidence="2">Uncharacterized protein</fullName>
    </submittedName>
</protein>
<evidence type="ECO:0000313" key="3">
    <source>
        <dbReference type="Proteomes" id="UP001454036"/>
    </source>
</evidence>
<evidence type="ECO:0000256" key="1">
    <source>
        <dbReference type="SAM" id="MobiDB-lite"/>
    </source>
</evidence>
<sequence length="123" mass="13535">MTSIKAQVLADFMVECTHGPAEATPELINLIEDSLEPRGIGARNSAMVPRGQQDQDTCEGSGNWPNFFTLVTWRMFPGRGIRRQVGYLSCHCGVRDAPGGHDGRMGRRRSLQNKGGDEYVGNQ</sequence>
<evidence type="ECO:0000313" key="2">
    <source>
        <dbReference type="EMBL" id="GAA0168662.1"/>
    </source>
</evidence>
<proteinExistence type="predicted"/>
<dbReference type="AlphaFoldDB" id="A0AAV3R0Q9"/>